<feature type="non-terminal residue" evidence="3">
    <location>
        <position position="1"/>
    </location>
</feature>
<evidence type="ECO:0000313" key="3">
    <source>
        <dbReference type="EMBL" id="GIQ86368.1"/>
    </source>
</evidence>
<dbReference type="InterPro" id="IPR013783">
    <property type="entry name" value="Ig-like_fold"/>
</dbReference>
<gene>
    <name evidence="3" type="ORF">KIPB_008214</name>
</gene>
<feature type="non-terminal residue" evidence="3">
    <location>
        <position position="1405"/>
    </location>
</feature>
<keyword evidence="4" id="KW-1185">Reference proteome</keyword>
<comment type="caution">
    <text evidence="3">The sequence shown here is derived from an EMBL/GenBank/DDBJ whole genome shotgun (WGS) entry which is preliminary data.</text>
</comment>
<keyword evidence="2" id="KW-0812">Transmembrane</keyword>
<proteinExistence type="predicted"/>
<dbReference type="Proteomes" id="UP000265618">
    <property type="component" value="Unassembled WGS sequence"/>
</dbReference>
<sequence>NYDASFSEERALSHLQKLEDVGPRTFGTDNLKEIERIAGIYFAVFPHMSYLLEGAAVGVWLASVTGTGGVGSGVGSGGLVTDKGRRSVLRLCSILAVANLTLGVGLFAFMDRTWTAIYTDSTGGVDPSCTFCTPAQNYFYSGMTFILIRWALKYYECSSRTQGARRAQAALYWRRLSAVSCSVFCLEKLITAPSAWLLRWQADTILLWGKTKDAWVIFQWFVLVQLSLFLFTVFAEAVDYCLTPDWLLAVASAIGSLRHPPHRFAAHVTCLRPITALFTLEQGAGEDRGGEMDSGIGGESILRYMGTGHLIVRLLAVLLLIYSLSTVSASSNTSSHKWDATFLQGDVEVPVGVCVFSSSHSFFEWSTQPAWDTVCEILLHIRDTDGYGMPHSEVYVQYSTGWGLSQGETGCTYVGHDVYRCSLPPLPCVPDGSGLSLRMKVDGVSYESTTTTLAMSDSHPADETLPPVPVYGVVMEGVRVKGDSTDDTEDDDLNGANSYFASEDSSFPDAIFKGTDWDLDMYTVSNKGDPDQFVEVLTLAVSIDPTFASYATYTTSEVIEKEQYRCAIQGTWPEFATAGVVYLAFRVSNSATVVYMDSVFALTVLPDPADPYADRSTSRSYIEALSFAACSSATLTVHVTDYHGGAISDAASVLVSVDSGPVIEGPYTLMHTTDGEYTTSTLATEFAVEGIYTLGLAVNGEDMGVTTSATVTASTPSEGNSSIASFAALHDPDDVLDVIVYINDACGNGVAGETGVGVNIYNAGYELQTTLDLSWDESESRYHLGTLDVHTAGTYIAVVTVDGEEWSSISAWLTIGVGEAHDGVNSLIEGTDLTAHVTSTDLTLTADVADQYGNPVTSGVVYIEVTSVPDDHSGSLSIPMTHEGSGHYTTTTPAKDVEEEFRTIGLYSLVLNVAGVSLSNTAVTLTVLEKDDFCDINSYFASVDPSYPDAVVKGNDWSIDLYPRTAEAKNLTGGYEVYLAVSTDAAFTSYSTYATEEEDKDTQYRCSILGTWPEFTSAGVVYLAFVIEEDEQMLFPGTAIAVTVLPCEPTFCYIDSDQIGWPSIYTNTSWNMEFHVRDSSDVADPSASVRYLMSEDSWLTTETGSSDLAQVSDDTYLYEVLDSNPLFSNPGTVLVMMEVNGSTIECTETEVTLLDSAAPYSDGTESRTYVEDLTLEACAEGTLTVHVTDYFGGTVTDASSVVVSVTSGPDSCGPYTLTHTSAGEYTHTTVFSVAGAYSLELAVNGIAISESGTVLVTSAPISVLNSTFASYPSTHDPDNTLSVVCELIDTCNDPSGDMSDVEARVFDSSMVEVTSVALLWDVAALEYRGETSQVTATDDYTMQLCISGTQYASVATLVTVGHGAAQDGSNSEIGTTTSLTSHPAGESLTLTADIGDQYSNPVTSG</sequence>
<dbReference type="Gene3D" id="2.60.40.10">
    <property type="entry name" value="Immunoglobulins"/>
    <property type="match status" value="2"/>
</dbReference>
<feature type="transmembrane region" description="Helical" evidence="2">
    <location>
        <begin position="88"/>
        <end position="110"/>
    </location>
</feature>
<name>A0A9K3GKM5_9EUKA</name>
<protein>
    <submittedName>
        <fullName evidence="3">Uncharacterized protein</fullName>
    </submittedName>
</protein>
<feature type="region of interest" description="Disordered" evidence="1">
    <location>
        <begin position="1365"/>
        <end position="1386"/>
    </location>
</feature>
<feature type="compositionally biased region" description="Polar residues" evidence="1">
    <location>
        <begin position="1367"/>
        <end position="1381"/>
    </location>
</feature>
<evidence type="ECO:0000313" key="4">
    <source>
        <dbReference type="Proteomes" id="UP000265618"/>
    </source>
</evidence>
<reference evidence="3 4" key="1">
    <citation type="journal article" date="2018" name="PLoS ONE">
        <title>The draft genome of Kipferlia bialata reveals reductive genome evolution in fornicate parasites.</title>
        <authorList>
            <person name="Tanifuji G."/>
            <person name="Takabayashi S."/>
            <person name="Kume K."/>
            <person name="Takagi M."/>
            <person name="Nakayama T."/>
            <person name="Kamikawa R."/>
            <person name="Inagaki Y."/>
            <person name="Hashimoto T."/>
        </authorList>
    </citation>
    <scope>NUCLEOTIDE SEQUENCE [LARGE SCALE GENOMIC DNA]</scope>
    <source>
        <strain evidence="3">NY0173</strain>
    </source>
</reference>
<dbReference type="EMBL" id="BDIP01002489">
    <property type="protein sequence ID" value="GIQ86368.1"/>
    <property type="molecule type" value="Genomic_DNA"/>
</dbReference>
<accession>A0A9K3GKM5</accession>
<feature type="transmembrane region" description="Helical" evidence="2">
    <location>
        <begin position="217"/>
        <end position="238"/>
    </location>
</feature>
<keyword evidence="2" id="KW-0472">Membrane</keyword>
<evidence type="ECO:0000256" key="1">
    <source>
        <dbReference type="SAM" id="MobiDB-lite"/>
    </source>
</evidence>
<organism evidence="3 4">
    <name type="scientific">Kipferlia bialata</name>
    <dbReference type="NCBI Taxonomy" id="797122"/>
    <lineage>
        <taxon>Eukaryota</taxon>
        <taxon>Metamonada</taxon>
        <taxon>Carpediemonas-like organisms</taxon>
        <taxon>Kipferlia</taxon>
    </lineage>
</organism>
<keyword evidence="2" id="KW-1133">Transmembrane helix</keyword>
<feature type="transmembrane region" description="Helical" evidence="2">
    <location>
        <begin position="138"/>
        <end position="155"/>
    </location>
</feature>
<evidence type="ECO:0000256" key="2">
    <source>
        <dbReference type="SAM" id="Phobius"/>
    </source>
</evidence>